<dbReference type="InParanoid" id="E4ZM56"/>
<organism evidence="2">
    <name type="scientific">Leptosphaeria maculans (strain JN3 / isolate v23.1.3 / race Av1-4-5-6-7-8)</name>
    <name type="common">Blackleg fungus</name>
    <name type="synonym">Phoma lingam</name>
    <dbReference type="NCBI Taxonomy" id="985895"/>
    <lineage>
        <taxon>Eukaryota</taxon>
        <taxon>Fungi</taxon>
        <taxon>Dikarya</taxon>
        <taxon>Ascomycota</taxon>
        <taxon>Pezizomycotina</taxon>
        <taxon>Dothideomycetes</taxon>
        <taxon>Pleosporomycetidae</taxon>
        <taxon>Pleosporales</taxon>
        <taxon>Pleosporineae</taxon>
        <taxon>Leptosphaeriaceae</taxon>
        <taxon>Plenodomus</taxon>
        <taxon>Plenodomus lingam/Leptosphaeria maculans species complex</taxon>
    </lineage>
</organism>
<dbReference type="HOGENOM" id="CLU_2427411_0_0_1"/>
<protein>
    <submittedName>
        <fullName evidence="1">Predicted protein</fullName>
    </submittedName>
</protein>
<accession>E4ZM56</accession>
<dbReference type="AlphaFoldDB" id="E4ZM56"/>
<evidence type="ECO:0000313" key="2">
    <source>
        <dbReference type="Proteomes" id="UP000002668"/>
    </source>
</evidence>
<dbReference type="VEuPathDB" id="FungiDB:LEMA_P051110.1"/>
<keyword evidence="2" id="KW-1185">Reference proteome</keyword>
<dbReference type="Proteomes" id="UP000002668">
    <property type="component" value="Genome"/>
</dbReference>
<dbReference type="EMBL" id="FP929094">
    <property type="protein sequence ID" value="CBX92405.1"/>
    <property type="molecule type" value="Genomic_DNA"/>
</dbReference>
<gene>
    <name evidence="1" type="ORF">LEMA_P051110.1</name>
</gene>
<evidence type="ECO:0000313" key="1">
    <source>
        <dbReference type="EMBL" id="CBX92405.1"/>
    </source>
</evidence>
<proteinExistence type="predicted"/>
<reference evidence="2" key="1">
    <citation type="journal article" date="2011" name="Nat. Commun.">
        <title>Effector diversification within compartments of the Leptosphaeria maculans genome affected by Repeat-Induced Point mutations.</title>
        <authorList>
            <person name="Rouxel T."/>
            <person name="Grandaubert J."/>
            <person name="Hane J.K."/>
            <person name="Hoede C."/>
            <person name="van de Wouw A.P."/>
            <person name="Couloux A."/>
            <person name="Dominguez V."/>
            <person name="Anthouard V."/>
            <person name="Bally P."/>
            <person name="Bourras S."/>
            <person name="Cozijnsen A.J."/>
            <person name="Ciuffetti L.M."/>
            <person name="Degrave A."/>
            <person name="Dilmaghani A."/>
            <person name="Duret L."/>
            <person name="Fudal I."/>
            <person name="Goodwin S.B."/>
            <person name="Gout L."/>
            <person name="Glaser N."/>
            <person name="Linglin J."/>
            <person name="Kema G.H.J."/>
            <person name="Lapalu N."/>
            <person name="Lawrence C.B."/>
            <person name="May K."/>
            <person name="Meyer M."/>
            <person name="Ollivier B."/>
            <person name="Poulain J."/>
            <person name="Schoch C.L."/>
            <person name="Simon A."/>
            <person name="Spatafora J.W."/>
            <person name="Stachowiak A."/>
            <person name="Turgeon B.G."/>
            <person name="Tyler B.M."/>
            <person name="Vincent D."/>
            <person name="Weissenbach J."/>
            <person name="Amselem J."/>
            <person name="Quesneville H."/>
            <person name="Oliver R.P."/>
            <person name="Wincker P."/>
            <person name="Balesdent M.-H."/>
            <person name="Howlett B.J."/>
        </authorList>
    </citation>
    <scope>NUCLEOTIDE SEQUENCE [LARGE SCALE GENOMIC DNA]</scope>
    <source>
        <strain evidence="2">JN3 / isolate v23.1.3 / race Av1-4-5-6-7-8</strain>
    </source>
</reference>
<name>E4ZM56_LEPMJ</name>
<sequence length="91" mass="10281">MRIERGLVVPATRFKHQHKAISSPLIHLVPLSRIAFLIHNVERAKVMSQMAPYCILFRTAPNPRTWPTATVAASVAEESQTQVRHGYPPKQ</sequence>